<dbReference type="RefSeq" id="XP_015468250.1">
    <property type="nucleotide sequence ID" value="XM_015610886.1"/>
</dbReference>
<dbReference type="AlphaFoldDB" id="A0A0V1Q0U5"/>
<dbReference type="Proteomes" id="UP000054251">
    <property type="component" value="Unassembled WGS sequence"/>
</dbReference>
<dbReference type="Pfam" id="PF11312">
    <property type="entry name" value="Methyltransf_34"/>
    <property type="match status" value="1"/>
</dbReference>
<proteinExistence type="predicted"/>
<feature type="compositionally biased region" description="Basic residues" evidence="1">
    <location>
        <begin position="1"/>
        <end position="10"/>
    </location>
</feature>
<sequence length="328" mass="37636">MSRRIARSQARKLEEAEEREEEETKDVESRSDAMPFQSKYSMEPSKIIDLFETSFKNILDSEDLQQHIQNVKGDLYNRDYMSAFGNDDKRFAYASRWTPARALSYASLFGTLQPIRQLLECPEGDKRVLCVGGGAASELVGLAAVFCRLKEYCSTSNSSLTLDIIDIADWSAIVGRLTNYVKENWIYNAAGFNTNFIHDDILTANVAELDYPKLDLITLLFTTNELFCEKRAQTVKFLQSLNTHCQKGCYLLIAESAGSYSNITIGTKKFPVQFLIDMILIGKPGENNGSWEIVQQSESCWYRVNKKEIDYTMKLENMRFFYRLYKKK</sequence>
<feature type="region of interest" description="Disordered" evidence="1">
    <location>
        <begin position="1"/>
        <end position="36"/>
    </location>
</feature>
<evidence type="ECO:0000256" key="1">
    <source>
        <dbReference type="SAM" id="MobiDB-lite"/>
    </source>
</evidence>
<accession>A0A0V1Q0U5</accession>
<organism evidence="2 3">
    <name type="scientific">Debaryomyces fabryi</name>
    <dbReference type="NCBI Taxonomy" id="58627"/>
    <lineage>
        <taxon>Eukaryota</taxon>
        <taxon>Fungi</taxon>
        <taxon>Dikarya</taxon>
        <taxon>Ascomycota</taxon>
        <taxon>Saccharomycotina</taxon>
        <taxon>Pichiomycetes</taxon>
        <taxon>Debaryomycetaceae</taxon>
        <taxon>Debaryomyces</taxon>
    </lineage>
</organism>
<evidence type="ECO:0000313" key="2">
    <source>
        <dbReference type="EMBL" id="KSA02148.1"/>
    </source>
</evidence>
<comment type="caution">
    <text evidence="2">The sequence shown here is derived from an EMBL/GenBank/DDBJ whole genome shotgun (WGS) entry which is preliminary data.</text>
</comment>
<feature type="compositionally biased region" description="Acidic residues" evidence="1">
    <location>
        <begin position="15"/>
        <end position="25"/>
    </location>
</feature>
<keyword evidence="3" id="KW-1185">Reference proteome</keyword>
<dbReference type="EMBL" id="LMYN01000033">
    <property type="protein sequence ID" value="KSA02148.1"/>
    <property type="molecule type" value="Genomic_DNA"/>
</dbReference>
<name>A0A0V1Q0U5_9ASCO</name>
<evidence type="ECO:0000313" key="3">
    <source>
        <dbReference type="Proteomes" id="UP000054251"/>
    </source>
</evidence>
<protein>
    <recommendedName>
        <fullName evidence="4">25S rRNA (Uridine(2843)-N(3))-methyltransferase</fullName>
    </recommendedName>
</protein>
<gene>
    <name evidence="2" type="ORF">AC631_02056</name>
</gene>
<reference evidence="2 3" key="1">
    <citation type="submission" date="2015-11" db="EMBL/GenBank/DDBJ databases">
        <title>The genome of Debaryomyces fabryi.</title>
        <authorList>
            <person name="Tafer H."/>
            <person name="Lopandic K."/>
        </authorList>
    </citation>
    <scope>NUCLEOTIDE SEQUENCE [LARGE SCALE GENOMIC DNA]</scope>
    <source>
        <strain evidence="2 3">CBS 789</strain>
    </source>
</reference>
<dbReference type="OrthoDB" id="6419443at2759"/>
<evidence type="ECO:0008006" key="4">
    <source>
        <dbReference type="Google" id="ProtNLM"/>
    </source>
</evidence>
<dbReference type="InterPro" id="IPR021463">
    <property type="entry name" value="Methyltransf_34"/>
</dbReference>
<dbReference type="GeneID" id="26839065"/>